<evidence type="ECO:0000313" key="3">
    <source>
        <dbReference type="Proteomes" id="UP000006038"/>
    </source>
</evidence>
<accession>J3M1R3</accession>
<reference evidence="2" key="1">
    <citation type="journal article" date="2013" name="Nat. Commun.">
        <title>Whole-genome sequencing of Oryza brachyantha reveals mechanisms underlying Oryza genome evolution.</title>
        <authorList>
            <person name="Chen J."/>
            <person name="Huang Q."/>
            <person name="Gao D."/>
            <person name="Wang J."/>
            <person name="Lang Y."/>
            <person name="Liu T."/>
            <person name="Li B."/>
            <person name="Bai Z."/>
            <person name="Luis Goicoechea J."/>
            <person name="Liang C."/>
            <person name="Chen C."/>
            <person name="Zhang W."/>
            <person name="Sun S."/>
            <person name="Liao Y."/>
            <person name="Zhang X."/>
            <person name="Yang L."/>
            <person name="Song C."/>
            <person name="Wang M."/>
            <person name="Shi J."/>
            <person name="Liu G."/>
            <person name="Liu J."/>
            <person name="Zhou H."/>
            <person name="Zhou W."/>
            <person name="Yu Q."/>
            <person name="An N."/>
            <person name="Chen Y."/>
            <person name="Cai Q."/>
            <person name="Wang B."/>
            <person name="Liu B."/>
            <person name="Min J."/>
            <person name="Huang Y."/>
            <person name="Wu H."/>
            <person name="Li Z."/>
            <person name="Zhang Y."/>
            <person name="Yin Y."/>
            <person name="Song W."/>
            <person name="Jiang J."/>
            <person name="Jackson S.A."/>
            <person name="Wing R.A."/>
            <person name="Wang J."/>
            <person name="Chen M."/>
        </authorList>
    </citation>
    <scope>NUCLEOTIDE SEQUENCE [LARGE SCALE GENOMIC DNA]</scope>
    <source>
        <strain evidence="2">cv. IRGC 101232</strain>
    </source>
</reference>
<feature type="compositionally biased region" description="Low complexity" evidence="1">
    <location>
        <begin position="21"/>
        <end position="37"/>
    </location>
</feature>
<organism evidence="2">
    <name type="scientific">Oryza brachyantha</name>
    <name type="common">malo sina</name>
    <dbReference type="NCBI Taxonomy" id="4533"/>
    <lineage>
        <taxon>Eukaryota</taxon>
        <taxon>Viridiplantae</taxon>
        <taxon>Streptophyta</taxon>
        <taxon>Embryophyta</taxon>
        <taxon>Tracheophyta</taxon>
        <taxon>Spermatophyta</taxon>
        <taxon>Magnoliopsida</taxon>
        <taxon>Liliopsida</taxon>
        <taxon>Poales</taxon>
        <taxon>Poaceae</taxon>
        <taxon>BOP clade</taxon>
        <taxon>Oryzoideae</taxon>
        <taxon>Oryzeae</taxon>
        <taxon>Oryzinae</taxon>
        <taxon>Oryza</taxon>
    </lineage>
</organism>
<reference evidence="2" key="2">
    <citation type="submission" date="2013-04" db="UniProtKB">
        <authorList>
            <consortium name="EnsemblPlants"/>
        </authorList>
    </citation>
    <scope>IDENTIFICATION</scope>
</reference>
<dbReference type="EnsemblPlants" id="OB04G33380.1">
    <property type="protein sequence ID" value="OB04G33380.1"/>
    <property type="gene ID" value="OB04G33380"/>
</dbReference>
<keyword evidence="3" id="KW-1185">Reference proteome</keyword>
<sequence length="52" mass="5768">MSQHYRVYDRISTANWVPSTRAASRSPISPCAAASSSPPRPPSPPARPRHRR</sequence>
<protein>
    <submittedName>
        <fullName evidence="2">Uncharacterized protein</fullName>
    </submittedName>
</protein>
<name>J3M1R3_ORYBR</name>
<dbReference type="Proteomes" id="UP000006038">
    <property type="component" value="Chromosome 4"/>
</dbReference>
<dbReference type="AlphaFoldDB" id="J3M1R3"/>
<dbReference type="Gramene" id="OB04G33380.1">
    <property type="protein sequence ID" value="OB04G33380.1"/>
    <property type="gene ID" value="OB04G33380"/>
</dbReference>
<proteinExistence type="predicted"/>
<evidence type="ECO:0000256" key="1">
    <source>
        <dbReference type="SAM" id="MobiDB-lite"/>
    </source>
</evidence>
<evidence type="ECO:0000313" key="2">
    <source>
        <dbReference type="EnsemblPlants" id="OB04G33380.1"/>
    </source>
</evidence>
<dbReference type="HOGENOM" id="CLU_3093632_0_0_1"/>
<feature type="region of interest" description="Disordered" evidence="1">
    <location>
        <begin position="13"/>
        <end position="52"/>
    </location>
</feature>